<evidence type="ECO:0000313" key="1">
    <source>
        <dbReference type="EMBL" id="KUG27144.1"/>
    </source>
</evidence>
<sequence>MGQAGRGRVEAAFSWDHVVTRYLALWEELRREPVPDRDVLRAMPHPMHIPYGRVFGGHPSALLDPALLVTASRAGQAVYRGQDFPVIYPALDAMLDLEFLKRLLVLARNPLSVAELSGKLQGVAADMDAERAALFILWALKHDLLERAGDAATIRHAEPGQTGGPDRDPA</sequence>
<organism evidence="1">
    <name type="scientific">hydrocarbon metagenome</name>
    <dbReference type="NCBI Taxonomy" id="938273"/>
    <lineage>
        <taxon>unclassified sequences</taxon>
        <taxon>metagenomes</taxon>
        <taxon>ecological metagenomes</taxon>
    </lineage>
</organism>
<dbReference type="EMBL" id="LNQE01000358">
    <property type="protein sequence ID" value="KUG27144.1"/>
    <property type="molecule type" value="Genomic_DNA"/>
</dbReference>
<keyword evidence="1" id="KW-0808">Transferase</keyword>
<comment type="caution">
    <text evidence="1">The sequence shown here is derived from an EMBL/GenBank/DDBJ whole genome shotgun (WGS) entry which is preliminary data.</text>
</comment>
<accession>A0A0W8G1T2</accession>
<reference evidence="1" key="1">
    <citation type="journal article" date="2015" name="Proc. Natl. Acad. Sci. U.S.A.">
        <title>Networks of energetic and metabolic interactions define dynamics in microbial communities.</title>
        <authorList>
            <person name="Embree M."/>
            <person name="Liu J.K."/>
            <person name="Al-Bassam M.M."/>
            <person name="Zengler K."/>
        </authorList>
    </citation>
    <scope>NUCLEOTIDE SEQUENCE</scope>
</reference>
<protein>
    <submittedName>
        <fullName evidence="1">Glycosyltransferase</fullName>
    </submittedName>
</protein>
<dbReference type="AlphaFoldDB" id="A0A0W8G1T2"/>
<proteinExistence type="predicted"/>
<gene>
    <name evidence="1" type="ORF">ASZ90_002991</name>
</gene>
<name>A0A0W8G1T2_9ZZZZ</name>
<dbReference type="GO" id="GO:0016740">
    <property type="term" value="F:transferase activity"/>
    <property type="evidence" value="ECO:0007669"/>
    <property type="project" value="UniProtKB-KW"/>
</dbReference>